<proteinExistence type="predicted"/>
<dbReference type="AlphaFoldDB" id="A0A0K6G7H0"/>
<evidence type="ECO:0008006" key="4">
    <source>
        <dbReference type="Google" id="ProtNLM"/>
    </source>
</evidence>
<feature type="compositionally biased region" description="Polar residues" evidence="1">
    <location>
        <begin position="129"/>
        <end position="143"/>
    </location>
</feature>
<evidence type="ECO:0000313" key="3">
    <source>
        <dbReference type="Proteomes" id="UP000044841"/>
    </source>
</evidence>
<protein>
    <recommendedName>
        <fullName evidence="4">No apical meristem-associated C-terminal domain-containing protein</fullName>
    </recommendedName>
</protein>
<feature type="region of interest" description="Disordered" evidence="1">
    <location>
        <begin position="242"/>
        <end position="274"/>
    </location>
</feature>
<feature type="region of interest" description="Disordered" evidence="1">
    <location>
        <begin position="83"/>
        <end position="170"/>
    </location>
</feature>
<evidence type="ECO:0000313" key="2">
    <source>
        <dbReference type="EMBL" id="CUA74558.1"/>
    </source>
</evidence>
<sequence length="274" mass="30040">MIGATATANPFAAPHGKKTDAWNAAVAECNNSGFFPFSVTKKGLQDKITWLLNSLEKPRKTKFGETQSRNYNSEIDNLRKLRQDAETDKESVSAKKFEKAQRQDREGQVARDAALQTWRESQAEHDQSPDNSGAVSPTTTANPRPSCEPSADPHAQDGQNSATPSRSADPTAVLRQLVKSTRQINQSEGARFERMHGNIATSTELLQGISEQLGELKVIGEETNALLRAVLSRPPPPMYYTYPDSYHQHLGANAPGAGPGPSTQTQAQKRQRME</sequence>
<reference evidence="2 3" key="1">
    <citation type="submission" date="2015-07" db="EMBL/GenBank/DDBJ databases">
        <authorList>
            <person name="Noorani M."/>
        </authorList>
    </citation>
    <scope>NUCLEOTIDE SEQUENCE [LARGE SCALE GENOMIC DNA]</scope>
    <source>
        <strain evidence="2">BBA 69670</strain>
    </source>
</reference>
<accession>A0A0K6G7H0</accession>
<dbReference type="Proteomes" id="UP000044841">
    <property type="component" value="Unassembled WGS sequence"/>
</dbReference>
<gene>
    <name evidence="2" type="ORF">RSOLAG22IIIB_11290</name>
</gene>
<feature type="compositionally biased region" description="Polar residues" evidence="1">
    <location>
        <begin position="157"/>
        <end position="168"/>
    </location>
</feature>
<name>A0A0K6G7H0_9AGAM</name>
<dbReference type="EMBL" id="CYGV01001458">
    <property type="protein sequence ID" value="CUA74558.1"/>
    <property type="molecule type" value="Genomic_DNA"/>
</dbReference>
<organism evidence="2 3">
    <name type="scientific">Rhizoctonia solani</name>
    <dbReference type="NCBI Taxonomy" id="456999"/>
    <lineage>
        <taxon>Eukaryota</taxon>
        <taxon>Fungi</taxon>
        <taxon>Dikarya</taxon>
        <taxon>Basidiomycota</taxon>
        <taxon>Agaricomycotina</taxon>
        <taxon>Agaricomycetes</taxon>
        <taxon>Cantharellales</taxon>
        <taxon>Ceratobasidiaceae</taxon>
        <taxon>Rhizoctonia</taxon>
    </lineage>
</organism>
<keyword evidence="3" id="KW-1185">Reference proteome</keyword>
<feature type="compositionally biased region" description="Basic and acidic residues" evidence="1">
    <location>
        <begin position="83"/>
        <end position="109"/>
    </location>
</feature>
<evidence type="ECO:0000256" key="1">
    <source>
        <dbReference type="SAM" id="MobiDB-lite"/>
    </source>
</evidence>